<dbReference type="InterPro" id="IPR050090">
    <property type="entry name" value="Tyrosine_recombinase_XerCD"/>
</dbReference>
<comment type="caution">
    <text evidence="15">The sequence shown here is derived from an EMBL/GenBank/DDBJ whole genome shotgun (WGS) entry which is preliminary data.</text>
</comment>
<accession>A0A853HXE4</accession>
<evidence type="ECO:0000256" key="3">
    <source>
        <dbReference type="ARBA" id="ARBA00015804"/>
    </source>
</evidence>
<feature type="active site" evidence="11">
    <location>
        <position position="170"/>
    </location>
</feature>
<comment type="subcellular location">
    <subcellularLocation>
        <location evidence="1 11">Cytoplasm</location>
    </subcellularLocation>
</comment>
<evidence type="ECO:0000259" key="13">
    <source>
        <dbReference type="PROSITE" id="PS51898"/>
    </source>
</evidence>
<evidence type="ECO:0000256" key="9">
    <source>
        <dbReference type="ARBA" id="ARBA00023172"/>
    </source>
</evidence>
<evidence type="ECO:0000256" key="4">
    <source>
        <dbReference type="ARBA" id="ARBA00022490"/>
    </source>
</evidence>
<dbReference type="HAMAP" id="MF_01808">
    <property type="entry name" value="Recomb_XerC_XerD"/>
    <property type="match status" value="1"/>
</dbReference>
<dbReference type="PROSITE" id="PS51898">
    <property type="entry name" value="TYR_RECOMBINASE"/>
    <property type="match status" value="1"/>
</dbReference>
<evidence type="ECO:0000256" key="12">
    <source>
        <dbReference type="SAM" id="MobiDB-lite"/>
    </source>
</evidence>
<dbReference type="GO" id="GO:0003677">
    <property type="term" value="F:DNA binding"/>
    <property type="evidence" value="ECO:0007669"/>
    <property type="project" value="UniProtKB-UniRule"/>
</dbReference>
<dbReference type="InterPro" id="IPR044068">
    <property type="entry name" value="CB"/>
</dbReference>
<dbReference type="GO" id="GO:0006313">
    <property type="term" value="P:DNA transposition"/>
    <property type="evidence" value="ECO:0007669"/>
    <property type="project" value="UniProtKB-UniRule"/>
</dbReference>
<dbReference type="EMBL" id="JACCKB010000013">
    <property type="protein sequence ID" value="NYZ66420.1"/>
    <property type="molecule type" value="Genomic_DNA"/>
</dbReference>
<evidence type="ECO:0000256" key="5">
    <source>
        <dbReference type="ARBA" id="ARBA00022618"/>
    </source>
</evidence>
<feature type="active site" evidence="11">
    <location>
        <position position="265"/>
    </location>
</feature>
<dbReference type="CDD" id="cd00798">
    <property type="entry name" value="INT_XerDC_C"/>
    <property type="match status" value="1"/>
</dbReference>
<evidence type="ECO:0000313" key="15">
    <source>
        <dbReference type="EMBL" id="NYZ66420.1"/>
    </source>
</evidence>
<name>A0A853HXE4_9GAMM</name>
<dbReference type="InterPro" id="IPR011010">
    <property type="entry name" value="DNA_brk_join_enz"/>
</dbReference>
<evidence type="ECO:0000256" key="11">
    <source>
        <dbReference type="HAMAP-Rule" id="MF_01808"/>
    </source>
</evidence>
<keyword evidence="6 11" id="KW-0159">Chromosome partition</keyword>
<dbReference type="NCBIfam" id="NF040815">
    <property type="entry name" value="recomb_XerA_Arch"/>
    <property type="match status" value="1"/>
</dbReference>
<sequence>MLKQTLQEYYKYLGIERQLAKHTLDNYQRDLNKLAVWLDSQQCPGWERVTPQLLRHYLSQLKHDGLDHRSIQRHLSSIRSFYSFYCSKHSSQQNPTLALQAPKASKKLPQLLDVDQIAQLLNTTPDNPLLIRDHAILELFYSSGLRLNELSQLDISGIDLNQQQVTVVGKGSKTRLVPIGSYACNRLKKWLTTRSLLAKQGESALFVSKLGSRISNRQIQNRVKYFAQLMGLPGNLHPHMLRHSFATHLLEGSGNLRAIQELLGHSDISTTQVYTHVDFNQLSNVYDSSHPRARRKESSTSSNTNDN</sequence>
<organism evidence="15 16">
    <name type="scientific">Spartinivicinus marinus</name>
    <dbReference type="NCBI Taxonomy" id="2994442"/>
    <lineage>
        <taxon>Bacteria</taxon>
        <taxon>Pseudomonadati</taxon>
        <taxon>Pseudomonadota</taxon>
        <taxon>Gammaproteobacteria</taxon>
        <taxon>Oceanospirillales</taxon>
        <taxon>Zooshikellaceae</taxon>
        <taxon>Spartinivicinus</taxon>
    </lineage>
</organism>
<dbReference type="Pfam" id="PF02899">
    <property type="entry name" value="Phage_int_SAM_1"/>
    <property type="match status" value="1"/>
</dbReference>
<evidence type="ECO:0000256" key="8">
    <source>
        <dbReference type="ARBA" id="ARBA00023125"/>
    </source>
</evidence>
<keyword evidence="8 11" id="KW-0238">DNA-binding</keyword>
<feature type="active site" evidence="11">
    <location>
        <position position="239"/>
    </location>
</feature>
<feature type="active site" evidence="11">
    <location>
        <position position="242"/>
    </location>
</feature>
<comment type="subunit">
    <text evidence="11">Forms a cyclic heterotetrameric complex composed of two molecules of XerC and two molecules of XerD.</text>
</comment>
<dbReference type="RefSeq" id="WP_180568443.1">
    <property type="nucleotide sequence ID" value="NZ_JACCKB010000013.1"/>
</dbReference>
<dbReference type="InterPro" id="IPR013762">
    <property type="entry name" value="Integrase-like_cat_sf"/>
</dbReference>
<dbReference type="InterPro" id="IPR002104">
    <property type="entry name" value="Integrase_catalytic"/>
</dbReference>
<dbReference type="InterPro" id="IPR011931">
    <property type="entry name" value="Recomb_XerC"/>
</dbReference>
<dbReference type="GO" id="GO:0009037">
    <property type="term" value="F:tyrosine-based site-specific recombinase activity"/>
    <property type="evidence" value="ECO:0007669"/>
    <property type="project" value="UniProtKB-UniRule"/>
</dbReference>
<protein>
    <recommendedName>
        <fullName evidence="3 11">Tyrosine recombinase XerC</fullName>
    </recommendedName>
</protein>
<dbReference type="PANTHER" id="PTHR30349:SF81">
    <property type="entry name" value="TYROSINE RECOMBINASE XERC"/>
    <property type="match status" value="1"/>
</dbReference>
<dbReference type="InterPro" id="IPR004107">
    <property type="entry name" value="Integrase_SAM-like_N"/>
</dbReference>
<dbReference type="Pfam" id="PF00589">
    <property type="entry name" value="Phage_integrase"/>
    <property type="match status" value="1"/>
</dbReference>
<dbReference type="Gene3D" id="1.10.150.130">
    <property type="match status" value="1"/>
</dbReference>
<keyword evidence="16" id="KW-1185">Reference proteome</keyword>
<evidence type="ECO:0000313" key="16">
    <source>
        <dbReference type="Proteomes" id="UP000569732"/>
    </source>
</evidence>
<dbReference type="InterPro" id="IPR023009">
    <property type="entry name" value="Tyrosine_recombinase_XerC/XerD"/>
</dbReference>
<evidence type="ECO:0000256" key="1">
    <source>
        <dbReference type="ARBA" id="ARBA00004496"/>
    </source>
</evidence>
<keyword evidence="4 11" id="KW-0963">Cytoplasm</keyword>
<gene>
    <name evidence="11 15" type="primary">xerC</name>
    <name evidence="15" type="ORF">H0A36_10400</name>
</gene>
<evidence type="ECO:0000256" key="10">
    <source>
        <dbReference type="ARBA" id="ARBA00023306"/>
    </source>
</evidence>
<feature type="region of interest" description="Disordered" evidence="12">
    <location>
        <begin position="285"/>
        <end position="307"/>
    </location>
</feature>
<proteinExistence type="inferred from homology"/>
<dbReference type="SUPFAM" id="SSF47823">
    <property type="entry name" value="lambda integrase-like, N-terminal domain"/>
    <property type="match status" value="1"/>
</dbReference>
<evidence type="ECO:0000256" key="6">
    <source>
        <dbReference type="ARBA" id="ARBA00022829"/>
    </source>
</evidence>
<evidence type="ECO:0000256" key="7">
    <source>
        <dbReference type="ARBA" id="ARBA00022908"/>
    </source>
</evidence>
<keyword evidence="10 11" id="KW-0131">Cell cycle</keyword>
<evidence type="ECO:0000259" key="14">
    <source>
        <dbReference type="PROSITE" id="PS51900"/>
    </source>
</evidence>
<dbReference type="InterPro" id="IPR010998">
    <property type="entry name" value="Integrase_recombinase_N"/>
</dbReference>
<comment type="similarity">
    <text evidence="2 11">Belongs to the 'phage' integrase family. XerC subfamily.</text>
</comment>
<dbReference type="GO" id="GO:0007059">
    <property type="term" value="P:chromosome segregation"/>
    <property type="evidence" value="ECO:0007669"/>
    <property type="project" value="UniProtKB-UniRule"/>
</dbReference>
<keyword evidence="9 11" id="KW-0233">DNA recombination</keyword>
<feature type="active site" evidence="11">
    <location>
        <position position="146"/>
    </location>
</feature>
<comment type="function">
    <text evidence="11">Site-specific tyrosine recombinase, which acts by catalyzing the cutting and rejoining of the recombining DNA molecules. The XerC-XerD complex is essential to convert dimers of the bacterial chromosome into monomers to permit their segregation at cell division. It also contributes to the segregational stability of plasmids.</text>
</comment>
<dbReference type="Gene3D" id="1.10.443.10">
    <property type="entry name" value="Intergrase catalytic core"/>
    <property type="match status" value="1"/>
</dbReference>
<dbReference type="AlphaFoldDB" id="A0A853HXE4"/>
<dbReference type="PROSITE" id="PS51900">
    <property type="entry name" value="CB"/>
    <property type="match status" value="1"/>
</dbReference>
<feature type="domain" description="Core-binding (CB)" evidence="14">
    <location>
        <begin position="1"/>
        <end position="86"/>
    </location>
</feature>
<dbReference type="GO" id="GO:0051301">
    <property type="term" value="P:cell division"/>
    <property type="evidence" value="ECO:0007669"/>
    <property type="project" value="UniProtKB-UniRule"/>
</dbReference>
<dbReference type="PANTHER" id="PTHR30349">
    <property type="entry name" value="PHAGE INTEGRASE-RELATED"/>
    <property type="match status" value="1"/>
</dbReference>
<reference evidence="15 16" key="1">
    <citation type="submission" date="2020-07" db="EMBL/GenBank/DDBJ databases">
        <title>Endozoicomonas sp. nov., isolated from sediment.</title>
        <authorList>
            <person name="Gu T."/>
        </authorList>
    </citation>
    <scope>NUCLEOTIDE SEQUENCE [LARGE SCALE GENOMIC DNA]</scope>
    <source>
        <strain evidence="15 16">SM1973</strain>
    </source>
</reference>
<dbReference type="SUPFAM" id="SSF56349">
    <property type="entry name" value="DNA breaking-rejoining enzymes"/>
    <property type="match status" value="1"/>
</dbReference>
<feature type="domain" description="Tyr recombinase" evidence="13">
    <location>
        <begin position="107"/>
        <end position="287"/>
    </location>
</feature>
<dbReference type="GO" id="GO:0005737">
    <property type="term" value="C:cytoplasm"/>
    <property type="evidence" value="ECO:0007669"/>
    <property type="project" value="UniProtKB-SubCell"/>
</dbReference>
<dbReference type="Proteomes" id="UP000569732">
    <property type="component" value="Unassembled WGS sequence"/>
</dbReference>
<dbReference type="NCBIfam" id="TIGR02224">
    <property type="entry name" value="recomb_XerC"/>
    <property type="match status" value="1"/>
</dbReference>
<dbReference type="NCBIfam" id="NF001399">
    <property type="entry name" value="PRK00283.1"/>
    <property type="match status" value="1"/>
</dbReference>
<keyword evidence="7 11" id="KW-0229">DNA integration</keyword>
<evidence type="ECO:0000256" key="2">
    <source>
        <dbReference type="ARBA" id="ARBA00006657"/>
    </source>
</evidence>
<feature type="active site" description="O-(3'-phospho-DNA)-tyrosine intermediate" evidence="11">
    <location>
        <position position="274"/>
    </location>
</feature>
<keyword evidence="5 11" id="KW-0132">Cell division</keyword>